<feature type="compositionally biased region" description="Basic and acidic residues" evidence="2">
    <location>
        <begin position="324"/>
        <end position="336"/>
    </location>
</feature>
<dbReference type="InParanoid" id="A0A4S2MXC7"/>
<evidence type="ECO:0000313" key="4">
    <source>
        <dbReference type="Proteomes" id="UP000298138"/>
    </source>
</evidence>
<dbReference type="Proteomes" id="UP000298138">
    <property type="component" value="Unassembled WGS sequence"/>
</dbReference>
<feature type="compositionally biased region" description="Low complexity" evidence="2">
    <location>
        <begin position="520"/>
        <end position="533"/>
    </location>
</feature>
<dbReference type="PANTHER" id="PTHR38120">
    <property type="entry name" value="EXPRESSED PROTEIN"/>
    <property type="match status" value="1"/>
</dbReference>
<accession>A0A4S2MXC7</accession>
<evidence type="ECO:0000313" key="3">
    <source>
        <dbReference type="EMBL" id="TGZ81352.1"/>
    </source>
</evidence>
<proteinExistence type="predicted"/>
<gene>
    <name evidence="3" type="ORF">EX30DRAFT_340637</name>
</gene>
<name>A0A4S2MXC7_9PEZI</name>
<dbReference type="EMBL" id="ML220119">
    <property type="protein sequence ID" value="TGZ81352.1"/>
    <property type="molecule type" value="Genomic_DNA"/>
</dbReference>
<evidence type="ECO:0000256" key="2">
    <source>
        <dbReference type="SAM" id="MobiDB-lite"/>
    </source>
</evidence>
<evidence type="ECO:0008006" key="5">
    <source>
        <dbReference type="Google" id="ProtNLM"/>
    </source>
</evidence>
<feature type="region of interest" description="Disordered" evidence="2">
    <location>
        <begin position="324"/>
        <end position="348"/>
    </location>
</feature>
<feature type="compositionally biased region" description="Low complexity" evidence="2">
    <location>
        <begin position="16"/>
        <end position="39"/>
    </location>
</feature>
<dbReference type="STRING" id="341454.A0A4S2MXC7"/>
<feature type="region of interest" description="Disordered" evidence="2">
    <location>
        <begin position="520"/>
        <end position="546"/>
    </location>
</feature>
<dbReference type="OrthoDB" id="2121319at2759"/>
<organism evidence="3 4">
    <name type="scientific">Ascodesmis nigricans</name>
    <dbReference type="NCBI Taxonomy" id="341454"/>
    <lineage>
        <taxon>Eukaryota</taxon>
        <taxon>Fungi</taxon>
        <taxon>Dikarya</taxon>
        <taxon>Ascomycota</taxon>
        <taxon>Pezizomycotina</taxon>
        <taxon>Pezizomycetes</taxon>
        <taxon>Pezizales</taxon>
        <taxon>Ascodesmidaceae</taxon>
        <taxon>Ascodesmis</taxon>
    </lineage>
</organism>
<feature type="coiled-coil region" evidence="1">
    <location>
        <begin position="97"/>
        <end position="202"/>
    </location>
</feature>
<feature type="compositionally biased region" description="Low complexity" evidence="2">
    <location>
        <begin position="48"/>
        <end position="59"/>
    </location>
</feature>
<sequence length="634" mass="70111">MSTGTRKPPLTSNLNRRSQTSTASSAASARRSPTPSSLPAGPPTNGHARPASPAAISRRNTIHRRDSSVSSPLSARAAVKTRPDSSDESELETAAILDDLRGRLAKSESAAEAAAEEYRKQIKALQLRLEQSDKEQHKQEEALHAKEDVIETLEMQVKELMRGKRDQENIFEAERIAAQQEKEELLDREAELTAIIQRLKENRSQRERNSMAERRTSYDSSNEDGENVRFAPANHSPSPAPNNLIIQKDKIIESLRLELAEAQIRLAEADHLGGTKLQQLEAQLLDARMTNARLVEDNESFQLLLSTAAMNGDYPRGDYMHAFSDHDSETESEPKKVPGSPRQPLGIGSNLAEELEEADKEESDRIRKLEAEIKSLKETNKAMSLYISGIIERILQHKDSEAILDKSQSVPANDKPPVPEPKEEQPVGFLQRTKSLITPKAPVRRPEPILDTNPPLTRSQSVRGPGGGGHKRSQSDVSSINSVYRNDGFITPRAGTFYGGQSGEHYTRSNRRTRDSTISIDSGVSDIDSHVGSIPSPSRQQHERYRPEPRTFGTVAGGNKLRPLTLVQNNVNNGTMSPTLGGGKFLGDWADDGREKANKQGKRTSWMGWFNRGTANPDDRPVTTDVVFEGKDVD</sequence>
<feature type="coiled-coil region" evidence="1">
    <location>
        <begin position="252"/>
        <end position="297"/>
    </location>
</feature>
<keyword evidence="1" id="KW-0175">Coiled coil</keyword>
<feature type="region of interest" description="Disordered" evidence="2">
    <location>
        <begin position="203"/>
        <end position="226"/>
    </location>
</feature>
<evidence type="ECO:0000256" key="1">
    <source>
        <dbReference type="SAM" id="Coils"/>
    </source>
</evidence>
<feature type="compositionally biased region" description="Polar residues" evidence="2">
    <location>
        <begin position="1"/>
        <end position="15"/>
    </location>
</feature>
<keyword evidence="4" id="KW-1185">Reference proteome</keyword>
<feature type="region of interest" description="Disordered" evidence="2">
    <location>
        <begin position="407"/>
        <end position="479"/>
    </location>
</feature>
<feature type="region of interest" description="Disordered" evidence="2">
    <location>
        <begin position="1"/>
        <end position="91"/>
    </location>
</feature>
<dbReference type="AlphaFoldDB" id="A0A4S2MXC7"/>
<protein>
    <recommendedName>
        <fullName evidence="5">M protein, serotype 2.1</fullName>
    </recommendedName>
</protein>
<feature type="compositionally biased region" description="Basic and acidic residues" evidence="2">
    <location>
        <begin position="203"/>
        <end position="217"/>
    </location>
</feature>
<dbReference type="PANTHER" id="PTHR38120:SF1">
    <property type="entry name" value="M PROTEIN, SEROTYPE 2.1"/>
    <property type="match status" value="1"/>
</dbReference>
<feature type="coiled-coil region" evidence="1">
    <location>
        <begin position="352"/>
        <end position="386"/>
    </location>
</feature>
<feature type="region of interest" description="Disordered" evidence="2">
    <location>
        <begin position="594"/>
        <end position="623"/>
    </location>
</feature>
<reference evidence="3 4" key="1">
    <citation type="submission" date="2019-04" db="EMBL/GenBank/DDBJ databases">
        <title>Comparative genomics and transcriptomics to analyze fruiting body development in filamentous ascomycetes.</title>
        <authorList>
            <consortium name="DOE Joint Genome Institute"/>
            <person name="Lutkenhaus R."/>
            <person name="Traeger S."/>
            <person name="Breuer J."/>
            <person name="Kuo A."/>
            <person name="Lipzen A."/>
            <person name="Pangilinan J."/>
            <person name="Dilworth D."/>
            <person name="Sandor L."/>
            <person name="Poggeler S."/>
            <person name="Barry K."/>
            <person name="Grigoriev I.V."/>
            <person name="Nowrousian M."/>
        </authorList>
    </citation>
    <scope>NUCLEOTIDE SEQUENCE [LARGE SCALE GENOMIC DNA]</scope>
    <source>
        <strain evidence="3 4">CBS 389.68</strain>
    </source>
</reference>